<dbReference type="EMBL" id="JQFK01000018">
    <property type="protein sequence ID" value="KGK38546.1"/>
    <property type="molecule type" value="Genomic_DNA"/>
</dbReference>
<feature type="domain" description="SLS1 C-terminal" evidence="3">
    <location>
        <begin position="400"/>
        <end position="771"/>
    </location>
</feature>
<evidence type="ECO:0000313" key="4">
    <source>
        <dbReference type="EMBL" id="KGK38546.1"/>
    </source>
</evidence>
<feature type="compositionally biased region" description="Low complexity" evidence="1">
    <location>
        <begin position="46"/>
        <end position="62"/>
    </location>
</feature>
<comment type="caution">
    <text evidence="4">The sequence shown here is derived from an EMBL/GenBank/DDBJ whole genome shotgun (WGS) entry which is preliminary data.</text>
</comment>
<name>A0A099P3B6_PICKU</name>
<evidence type="ECO:0000313" key="5">
    <source>
        <dbReference type="EMBL" id="ONH72574.1"/>
    </source>
</evidence>
<protein>
    <submittedName>
        <fullName evidence="5">Sigma-like sequence protein 1, mitochondrial</fullName>
    </submittedName>
</protein>
<evidence type="ECO:0000259" key="2">
    <source>
        <dbReference type="Pfam" id="PF20776"/>
    </source>
</evidence>
<reference evidence="4" key="2">
    <citation type="submission" date="2014-08" db="EMBL/GenBank/DDBJ databases">
        <title>Exploiting Issatchenkia orientalis SD108 for Succinic Acid Production.</title>
        <authorList>
            <person name="Xiao H."/>
            <person name="Shao Z."/>
            <person name="Jiang Y."/>
            <person name="Dole S."/>
            <person name="Zhao H."/>
        </authorList>
    </citation>
    <scope>NUCLEOTIDE SEQUENCE [LARGE SCALE GENOMIC DNA]</scope>
    <source>
        <strain evidence="4">SD108</strain>
    </source>
</reference>
<reference evidence="5" key="4">
    <citation type="submission" date="2017-01" db="EMBL/GenBank/DDBJ databases">
        <authorList>
            <person name="Mah S.A."/>
            <person name="Swanson W.J."/>
            <person name="Moy G.W."/>
            <person name="Vacquier V.D."/>
        </authorList>
    </citation>
    <scope>NUCLEOTIDE SEQUENCE [LARGE SCALE GENOMIC DNA]</scope>
    <source>
        <strain evidence="5">129</strain>
    </source>
</reference>
<evidence type="ECO:0000256" key="1">
    <source>
        <dbReference type="SAM" id="MobiDB-lite"/>
    </source>
</evidence>
<dbReference type="Proteomes" id="UP000189274">
    <property type="component" value="Unassembled WGS sequence"/>
</dbReference>
<dbReference type="Pfam" id="PF20778">
    <property type="entry name" value="SLS1_C"/>
    <property type="match status" value="1"/>
</dbReference>
<dbReference type="Pfam" id="PF20776">
    <property type="entry name" value="SLS1_N"/>
    <property type="match status" value="1"/>
</dbReference>
<dbReference type="VEuPathDB" id="FungiDB:C5L36_0B07810"/>
<dbReference type="eggNOG" id="ENOG502QUD1">
    <property type="taxonomic scope" value="Eukaryota"/>
</dbReference>
<organism evidence="4 6">
    <name type="scientific">Pichia kudriavzevii</name>
    <name type="common">Yeast</name>
    <name type="synonym">Issatchenkia orientalis</name>
    <dbReference type="NCBI Taxonomy" id="4909"/>
    <lineage>
        <taxon>Eukaryota</taxon>
        <taxon>Fungi</taxon>
        <taxon>Dikarya</taxon>
        <taxon>Ascomycota</taxon>
        <taxon>Saccharomycotina</taxon>
        <taxon>Pichiomycetes</taxon>
        <taxon>Pichiales</taxon>
        <taxon>Pichiaceae</taxon>
        <taxon>Pichia</taxon>
    </lineage>
</organism>
<evidence type="ECO:0000259" key="3">
    <source>
        <dbReference type="Pfam" id="PF20778"/>
    </source>
</evidence>
<dbReference type="InterPro" id="IPR048401">
    <property type="entry name" value="SLS1_C"/>
</dbReference>
<feature type="region of interest" description="Disordered" evidence="1">
    <location>
        <begin position="36"/>
        <end position="66"/>
    </location>
</feature>
<accession>A0A099P3B6</accession>
<sequence length="788" mass="90529">MLKPYTRRTFFKQSLVCSFKRWNSKVEISGISSAKISAEGNEETETLSASTPTSTPNASTAPDLPCENDVSTLTDLPWEEPEVKDKLFPETNNRVKESSVNELILAPMKKKSSPIQKLQPRKRNVKSASDINIQIERDFKNLMQFKYNVTPDDFFANIDDLKPSSNIVTIKQLGELAQTLDKSFRVKQLKSYIFERAPEITIRKSDTKKKLINKLISEHWDLKVTLDPTEDLISEITIDISNSRDLFLLLSHKGFLPQHWSLIGAQLSLSKSRHELVVRGSSNIVNFVQASWNDLLNNVSTDTLELYDVKRFYKSINKTLDLDLIQKEFSVYFDKITYDSDSEKYMLSAIKNSLISKVKIEILKATEYRVGSSAVVIDELIERAKKTDKEMLVRMEIWDDSLPWYVRPENCFRYAMSKKRKSESLLSDESMVVKILSEEVQDLKAEVEEAKEKFEYNYIQSGIRDEVKINRDEDYDKNFFKIKEGSVVSEVELDATSIQKELLSIPEVKVEGKLVLDNTISVKLGKLLYSKEDDSASHFNSNIPEFIRRIGKLELMDKGSSLFGSSGGILNRFSKQIHIKLIPNGFWDNKFDKFTKFPSIDILVDYRDNRLEVNNFSAFVSEVERNVDVAIPTLELDLRFQNSINSMLVYNKDQWILNGRSEAEFQDTNGDKEENDVTRNKKQINMFISQIARKNLDSRSTAGLRGMIHQFKYKPYTFIINGEPIKYSAVSVDFVKSIELEHEGLPVSLELKDDGEHQRVEVSMLKEENATMDSFVQSSISLSQFLCK</sequence>
<gene>
    <name evidence="5" type="ORF">BOH78_3764</name>
    <name evidence="4" type="ORF">JL09_g2244</name>
</gene>
<evidence type="ECO:0000313" key="6">
    <source>
        <dbReference type="Proteomes" id="UP000029867"/>
    </source>
</evidence>
<dbReference type="Proteomes" id="UP000029867">
    <property type="component" value="Unassembled WGS sequence"/>
</dbReference>
<proteinExistence type="predicted"/>
<reference evidence="6" key="1">
    <citation type="journal article" date="2014" name="Microb. Cell Fact.">
        <title>Exploiting Issatchenkia orientalis SD108 for succinic acid production.</title>
        <authorList>
            <person name="Xiao H."/>
            <person name="Shao Z."/>
            <person name="Jiang Y."/>
            <person name="Dole S."/>
            <person name="Zhao H."/>
        </authorList>
    </citation>
    <scope>NUCLEOTIDE SEQUENCE [LARGE SCALE GENOMIC DNA]</scope>
    <source>
        <strain evidence="6">SD108</strain>
    </source>
</reference>
<dbReference type="EMBL" id="MQVM01000020">
    <property type="protein sequence ID" value="ONH72574.1"/>
    <property type="molecule type" value="Genomic_DNA"/>
</dbReference>
<dbReference type="AlphaFoldDB" id="A0A099P3B6"/>
<reference evidence="7" key="3">
    <citation type="journal article" date="2017" name="Genome Announc.">
        <title>Genome sequences of Cyberlindnera fabianii 65, Pichia kudriavzevii 129, and Saccharomyces cerevisiae 131 isolated from fermented masau fruits in Zimbabwe.</title>
        <authorList>
            <person name="van Rijswijck I.M.H."/>
            <person name="Derks M.F.L."/>
            <person name="Abee T."/>
            <person name="de Ridder D."/>
            <person name="Smid E.J."/>
        </authorList>
    </citation>
    <scope>NUCLEOTIDE SEQUENCE [LARGE SCALE GENOMIC DNA]</scope>
    <source>
        <strain evidence="7">129</strain>
    </source>
</reference>
<feature type="domain" description="SLS1 N-terminal" evidence="2">
    <location>
        <begin position="148"/>
        <end position="224"/>
    </location>
</feature>
<dbReference type="InterPro" id="IPR048400">
    <property type="entry name" value="SLS1_N"/>
</dbReference>
<dbReference type="HOGENOM" id="CLU_356033_0_0_1"/>
<evidence type="ECO:0000313" key="7">
    <source>
        <dbReference type="Proteomes" id="UP000189274"/>
    </source>
</evidence>